<proteinExistence type="predicted"/>
<dbReference type="AlphaFoldDB" id="A0A6S7HBE2"/>
<feature type="region of interest" description="Disordered" evidence="1">
    <location>
        <begin position="248"/>
        <end position="283"/>
    </location>
</feature>
<accession>A0A6S7HBE2</accession>
<evidence type="ECO:0000256" key="1">
    <source>
        <dbReference type="SAM" id="MobiDB-lite"/>
    </source>
</evidence>
<evidence type="ECO:0000313" key="2">
    <source>
        <dbReference type="EMBL" id="CAB4001529.1"/>
    </source>
</evidence>
<dbReference type="Proteomes" id="UP001152795">
    <property type="component" value="Unassembled WGS sequence"/>
</dbReference>
<sequence length="477" mass="54866">MQHPVAGAMFPPKALPPEPHLPFYSPLYPPFALGNPLVYAKPMITGSRKREWTGPETDRKEYRDTEFETRDRNESWLKRGDDRDEKRLRYNEELMNPRILFHIEPSYPVSPSRGREESETGRVSKIVDPKRMEVAPCDMSREQRALSRGHQSCEYQESRGQQLCELESREREQRLRNQSSEKVDVKFEERERRRYEAAVNEHLRAGRHFDSRLIINSGLVDDRRIEARLYAANGNLRGIEPRKYDPRIRESVDVKSKRNLDEQSDENHRSKEHVPHWNERSNDRTLPEHLRVFYNDDGRPRSAHQCSTRSVSPQVNGADGKQNRSEIKFRGLDTASHPETTEAKRNESGNTIGQSMPSKTPSPLNTDDVVVSKRNRSNESSLSPSVSRLGTESSVGNAMRTGFGNLVMTPSGAGYPNLQMLNSDQQLILTEYEGRFPMLFPMPNGMFSHPGLDPSHGLNEYMLKPWREMSQGIDILL</sequence>
<feature type="region of interest" description="Disordered" evidence="1">
    <location>
        <begin position="295"/>
        <end position="393"/>
    </location>
</feature>
<dbReference type="EMBL" id="CACRXK020004108">
    <property type="protein sequence ID" value="CAB4001529.1"/>
    <property type="molecule type" value="Genomic_DNA"/>
</dbReference>
<feature type="region of interest" description="Disordered" evidence="1">
    <location>
        <begin position="49"/>
        <end position="73"/>
    </location>
</feature>
<feature type="compositionally biased region" description="Polar residues" evidence="1">
    <location>
        <begin position="304"/>
        <end position="315"/>
    </location>
</feature>
<feature type="compositionally biased region" description="Basic and acidic residues" evidence="1">
    <location>
        <begin position="321"/>
        <end position="331"/>
    </location>
</feature>
<name>A0A6S7HBE2_PARCT</name>
<reference evidence="2" key="1">
    <citation type="submission" date="2020-04" db="EMBL/GenBank/DDBJ databases">
        <authorList>
            <person name="Alioto T."/>
            <person name="Alioto T."/>
            <person name="Gomez Garrido J."/>
        </authorList>
    </citation>
    <scope>NUCLEOTIDE SEQUENCE</scope>
    <source>
        <strain evidence="2">A484AB</strain>
    </source>
</reference>
<protein>
    <submittedName>
        <fullName evidence="2">Uncharacterized protein</fullName>
    </submittedName>
</protein>
<keyword evidence="3" id="KW-1185">Reference proteome</keyword>
<feature type="compositionally biased region" description="Polar residues" evidence="1">
    <location>
        <begin position="348"/>
        <end position="365"/>
    </location>
</feature>
<feature type="compositionally biased region" description="Polar residues" evidence="1">
    <location>
        <begin position="378"/>
        <end position="393"/>
    </location>
</feature>
<gene>
    <name evidence="2" type="ORF">PACLA_8A001479</name>
</gene>
<comment type="caution">
    <text evidence="2">The sequence shown here is derived from an EMBL/GenBank/DDBJ whole genome shotgun (WGS) entry which is preliminary data.</text>
</comment>
<organism evidence="2 3">
    <name type="scientific">Paramuricea clavata</name>
    <name type="common">Red gorgonian</name>
    <name type="synonym">Violescent sea-whip</name>
    <dbReference type="NCBI Taxonomy" id="317549"/>
    <lineage>
        <taxon>Eukaryota</taxon>
        <taxon>Metazoa</taxon>
        <taxon>Cnidaria</taxon>
        <taxon>Anthozoa</taxon>
        <taxon>Octocorallia</taxon>
        <taxon>Malacalcyonacea</taxon>
        <taxon>Plexauridae</taxon>
        <taxon>Paramuricea</taxon>
    </lineage>
</organism>
<evidence type="ECO:0000313" key="3">
    <source>
        <dbReference type="Proteomes" id="UP001152795"/>
    </source>
</evidence>